<dbReference type="Gene3D" id="3.20.20.80">
    <property type="entry name" value="Glycosidases"/>
    <property type="match status" value="2"/>
</dbReference>
<evidence type="ECO:0000313" key="5">
    <source>
        <dbReference type="EMBL" id="CEP14123.1"/>
    </source>
</evidence>
<sequence length="745" mass="83890">MDLNGRWFTDKKTNRTILFKGVNLSGGTKLPVGLPSHQRHGYWVDYDRKVSFVGRPFPIEEADEHLQRLVDLGFNLLRFVVTWEAIEHEGPGIYDQEYIDYVVQLLKKCQQYGLQAYIDPHQDSWSRHCGGSGHPGWTLTLAGLNPLKFPDTNAAIVHNLYPDPKQFPKMIWNTNYQKLAVATLFTLFFAGKTFAPKCVVNGVHVQDYLQSHFIKSLQQVADAIHKNKLENTVVIGYDTMNEPGQGYLPIPHLDQLSKDDTDFKMGLTPTAFQGMLLGSGIPTQVENWEFKWNGPKKTSNVLVNPDNVVAWLADDELKEACDTFGWQRAPSWPAGCIWALHGVWDKATQLLLKPDYFATDPHTGQPTDYIDYWMDHVHQYAAALRAIHSDAILFVQPPVLEVPPKIPSTLERIVYAPHWYDGLTLVKKKWCSYNVDFINLNRGKYGSGPLRFLRALRLGEKAIRQCFVDQLSTIQNEGLENVGNYPCIMGEIGIPYDMEVADASNTSSLVYWWNWCLSLFTEASKVAETSVNSVNSPQNRALDANLNALEKNLLNYTLWNYTPDNSEEWGDKWNGEDLSIFQAPATTTTTTTTTPTTRELQNNIEVVVTSSSGSSSAAPSTASSDTIVTTLSKKMPWSAAAAVDDYMDRMTNASTDSLQGLLQQNQQQINVRNVISLHRPHPVFTAGIPTGIDFCSPTENTRAVNLCAHMLFPPATTRKHKNHNECWHLENTSNQRQLLDSIMVH</sequence>
<dbReference type="PANTHER" id="PTHR31308">
    <property type="match status" value="1"/>
</dbReference>
<dbReference type="InterPro" id="IPR001547">
    <property type="entry name" value="Glyco_hydro_5"/>
</dbReference>
<accession>A0A0B7N6X6</accession>
<name>A0A0B7N6X6_9FUNG</name>
<dbReference type="InterPro" id="IPR052066">
    <property type="entry name" value="Glycosphingolipid_Hydrolases"/>
</dbReference>
<dbReference type="SUPFAM" id="SSF51445">
    <property type="entry name" value="(Trans)glycosidases"/>
    <property type="match status" value="1"/>
</dbReference>
<gene>
    <name evidence="5" type="primary">PARPA_08286.1 scaffold 32756</name>
</gene>
<dbReference type="OrthoDB" id="9971853at2759"/>
<dbReference type="Pfam" id="PF00150">
    <property type="entry name" value="Cellulase"/>
    <property type="match status" value="1"/>
</dbReference>
<organism evidence="5 6">
    <name type="scientific">Parasitella parasitica</name>
    <dbReference type="NCBI Taxonomy" id="35722"/>
    <lineage>
        <taxon>Eukaryota</taxon>
        <taxon>Fungi</taxon>
        <taxon>Fungi incertae sedis</taxon>
        <taxon>Mucoromycota</taxon>
        <taxon>Mucoromycotina</taxon>
        <taxon>Mucoromycetes</taxon>
        <taxon>Mucorales</taxon>
        <taxon>Mucorineae</taxon>
        <taxon>Mucoraceae</taxon>
        <taxon>Parasitella</taxon>
    </lineage>
</organism>
<dbReference type="GO" id="GO:0000272">
    <property type="term" value="P:polysaccharide catabolic process"/>
    <property type="evidence" value="ECO:0007669"/>
    <property type="project" value="InterPro"/>
</dbReference>
<reference evidence="5 6" key="1">
    <citation type="submission" date="2014-09" db="EMBL/GenBank/DDBJ databases">
        <authorList>
            <person name="Ellenberger Sabrina"/>
        </authorList>
    </citation>
    <scope>NUCLEOTIDE SEQUENCE [LARGE SCALE GENOMIC DNA]</scope>
    <source>
        <strain evidence="5 6">CBS 412.66</strain>
    </source>
</reference>
<dbReference type="GO" id="GO:1904462">
    <property type="term" value="P:ergosteryl 3-beta-D-glucoside catabolic process"/>
    <property type="evidence" value="ECO:0007669"/>
    <property type="project" value="TreeGrafter"/>
</dbReference>
<dbReference type="Proteomes" id="UP000054107">
    <property type="component" value="Unassembled WGS sequence"/>
</dbReference>
<keyword evidence="3" id="KW-0326">Glycosidase</keyword>
<evidence type="ECO:0000259" key="4">
    <source>
        <dbReference type="Pfam" id="PF00150"/>
    </source>
</evidence>
<comment type="similarity">
    <text evidence="1">Belongs to the glycosyl hydrolase 5 (cellulase A) family.</text>
</comment>
<evidence type="ECO:0000256" key="3">
    <source>
        <dbReference type="ARBA" id="ARBA00023295"/>
    </source>
</evidence>
<evidence type="ECO:0000256" key="1">
    <source>
        <dbReference type="ARBA" id="ARBA00005641"/>
    </source>
</evidence>
<proteinExistence type="inferred from homology"/>
<dbReference type="PANTHER" id="PTHR31308:SF5">
    <property type="entry name" value="ERGOSTERYL-BETA-GLUCOSIDASE"/>
    <property type="match status" value="1"/>
</dbReference>
<evidence type="ECO:0000256" key="2">
    <source>
        <dbReference type="ARBA" id="ARBA00022801"/>
    </source>
</evidence>
<keyword evidence="2" id="KW-0378">Hydrolase</keyword>
<feature type="domain" description="Glycoside hydrolase family 5" evidence="4">
    <location>
        <begin position="57"/>
        <end position="125"/>
    </location>
</feature>
<dbReference type="AlphaFoldDB" id="A0A0B7N6X6"/>
<dbReference type="EMBL" id="LN731032">
    <property type="protein sequence ID" value="CEP14123.1"/>
    <property type="molecule type" value="Genomic_DNA"/>
</dbReference>
<keyword evidence="6" id="KW-1185">Reference proteome</keyword>
<dbReference type="GO" id="GO:0050295">
    <property type="term" value="F:steryl-beta-glucosidase activity"/>
    <property type="evidence" value="ECO:0007669"/>
    <property type="project" value="TreeGrafter"/>
</dbReference>
<dbReference type="STRING" id="35722.A0A0B7N6X6"/>
<evidence type="ECO:0000313" key="6">
    <source>
        <dbReference type="Proteomes" id="UP000054107"/>
    </source>
</evidence>
<dbReference type="InterPro" id="IPR017853">
    <property type="entry name" value="GH"/>
</dbReference>
<protein>
    <recommendedName>
        <fullName evidence="4">Glycoside hydrolase family 5 domain-containing protein</fullName>
    </recommendedName>
</protein>